<comment type="caution">
    <text evidence="1">The sequence shown here is derived from an EMBL/GenBank/DDBJ whole genome shotgun (WGS) entry which is preliminary data.</text>
</comment>
<evidence type="ECO:0000313" key="2">
    <source>
        <dbReference type="Proteomes" id="UP001206925"/>
    </source>
</evidence>
<sequence>MLGFRIRAIVALKEESVVLKNSSNEQRDVEEFIPLENNFDDVDYSDDAKVETF</sequence>
<dbReference type="AlphaFoldDB" id="A0AAD5GJ73"/>
<dbReference type="Proteomes" id="UP001206925">
    <property type="component" value="Unassembled WGS sequence"/>
</dbReference>
<accession>A0AAD5GJ73</accession>
<evidence type="ECO:0000313" key="1">
    <source>
        <dbReference type="EMBL" id="KAI7743139.1"/>
    </source>
</evidence>
<keyword evidence="2" id="KW-1185">Reference proteome</keyword>
<name>A0AAD5GJ73_AMBAR</name>
<proteinExistence type="predicted"/>
<reference evidence="1" key="1">
    <citation type="submission" date="2022-06" db="EMBL/GenBank/DDBJ databases">
        <title>Uncovering the hologenomic basis of an extraordinary plant invasion.</title>
        <authorList>
            <person name="Bieker V.C."/>
            <person name="Martin M.D."/>
            <person name="Gilbert T."/>
            <person name="Hodgins K."/>
            <person name="Battlay P."/>
            <person name="Petersen B."/>
            <person name="Wilson J."/>
        </authorList>
    </citation>
    <scope>NUCLEOTIDE SEQUENCE</scope>
    <source>
        <strain evidence="1">AA19_3_7</strain>
        <tissue evidence="1">Leaf</tissue>
    </source>
</reference>
<organism evidence="1 2">
    <name type="scientific">Ambrosia artemisiifolia</name>
    <name type="common">Common ragweed</name>
    <dbReference type="NCBI Taxonomy" id="4212"/>
    <lineage>
        <taxon>Eukaryota</taxon>
        <taxon>Viridiplantae</taxon>
        <taxon>Streptophyta</taxon>
        <taxon>Embryophyta</taxon>
        <taxon>Tracheophyta</taxon>
        <taxon>Spermatophyta</taxon>
        <taxon>Magnoliopsida</taxon>
        <taxon>eudicotyledons</taxon>
        <taxon>Gunneridae</taxon>
        <taxon>Pentapetalae</taxon>
        <taxon>asterids</taxon>
        <taxon>campanulids</taxon>
        <taxon>Asterales</taxon>
        <taxon>Asteraceae</taxon>
        <taxon>Asteroideae</taxon>
        <taxon>Heliantheae alliance</taxon>
        <taxon>Heliantheae</taxon>
        <taxon>Ambrosia</taxon>
    </lineage>
</organism>
<gene>
    <name evidence="1" type="ORF">M8C21_010037</name>
</gene>
<dbReference type="EMBL" id="JAMZMK010007810">
    <property type="protein sequence ID" value="KAI7743139.1"/>
    <property type="molecule type" value="Genomic_DNA"/>
</dbReference>
<protein>
    <submittedName>
        <fullName evidence="1">Uncharacterized protein</fullName>
    </submittedName>
</protein>